<keyword evidence="5 8" id="KW-1133">Transmembrane helix</keyword>
<dbReference type="SUPFAM" id="SSF52540">
    <property type="entry name" value="P-loop containing nucleoside triphosphate hydrolases"/>
    <property type="match status" value="1"/>
</dbReference>
<dbReference type="PANTHER" id="PTHR48041:SF89">
    <property type="entry name" value="FI03229P"/>
    <property type="match status" value="1"/>
</dbReference>
<dbReference type="InterPro" id="IPR003439">
    <property type="entry name" value="ABC_transporter-like_ATP-bd"/>
</dbReference>
<keyword evidence="4 8" id="KW-0812">Transmembrane</keyword>
<feature type="region of interest" description="Disordered" evidence="7">
    <location>
        <begin position="105"/>
        <end position="152"/>
    </location>
</feature>
<evidence type="ECO:0000256" key="1">
    <source>
        <dbReference type="ARBA" id="ARBA00004141"/>
    </source>
</evidence>
<feature type="region of interest" description="Disordered" evidence="7">
    <location>
        <begin position="210"/>
        <end position="234"/>
    </location>
</feature>
<evidence type="ECO:0000256" key="6">
    <source>
        <dbReference type="ARBA" id="ARBA00023136"/>
    </source>
</evidence>
<keyword evidence="6 8" id="KW-0472">Membrane</keyword>
<protein>
    <submittedName>
        <fullName evidence="10">ATP-binding cassette sub-family G member 8</fullName>
    </submittedName>
</protein>
<proteinExistence type="inferred from homology"/>
<evidence type="ECO:0000256" key="2">
    <source>
        <dbReference type="ARBA" id="ARBA00005814"/>
    </source>
</evidence>
<feature type="transmembrane region" description="Helical" evidence="8">
    <location>
        <begin position="662"/>
        <end position="682"/>
    </location>
</feature>
<evidence type="ECO:0000313" key="10">
    <source>
        <dbReference type="EMBL" id="KOB69754.1"/>
    </source>
</evidence>
<gene>
    <name evidence="10" type="ORF">OBRU01_16575</name>
</gene>
<feature type="domain" description="ABC transporter" evidence="9">
    <location>
        <begin position="230"/>
        <end position="466"/>
    </location>
</feature>
<comment type="subcellular location">
    <subcellularLocation>
        <location evidence="1">Membrane</location>
        <topology evidence="1">Multi-pass membrane protein</topology>
    </subcellularLocation>
</comment>
<feature type="transmembrane region" description="Helical" evidence="8">
    <location>
        <begin position="770"/>
        <end position="792"/>
    </location>
</feature>
<dbReference type="InterPro" id="IPR013525">
    <property type="entry name" value="ABC2_TM"/>
</dbReference>
<feature type="transmembrane region" description="Helical" evidence="8">
    <location>
        <begin position="601"/>
        <end position="620"/>
    </location>
</feature>
<dbReference type="Pfam" id="PF00005">
    <property type="entry name" value="ABC_tran"/>
    <property type="match status" value="1"/>
</dbReference>
<dbReference type="PROSITE" id="PS50893">
    <property type="entry name" value="ABC_TRANSPORTER_2"/>
    <property type="match status" value="1"/>
</dbReference>
<evidence type="ECO:0000256" key="3">
    <source>
        <dbReference type="ARBA" id="ARBA00022448"/>
    </source>
</evidence>
<evidence type="ECO:0000256" key="8">
    <source>
        <dbReference type="SAM" id="Phobius"/>
    </source>
</evidence>
<feature type="transmembrane region" description="Helical" evidence="8">
    <location>
        <begin position="429"/>
        <end position="446"/>
    </location>
</feature>
<comment type="caution">
    <text evidence="10">The sequence shown here is derived from an EMBL/GenBank/DDBJ whole genome shotgun (WGS) entry which is preliminary data.</text>
</comment>
<keyword evidence="10" id="KW-0547">Nucleotide-binding</keyword>
<sequence length="816" mass="91432">MSQSALGMGGGGERRYSVPSNPLMHDPRGMHSEDLHAWSIYRQNLNSDFTDSALGSTDKSPLPYGNFQLRDTTVQSILSHPRYGPKSALGSNMYTYLKFGLPRVFPPNHNGSQRSGTPKPKTSIGSGMKPAPSSDNETTTNNNYNKYSRKYRSDPDFRMQNVHPSYQPTGVPLVAMHQAGIREPHWTNSRNKSVSEANLLGIDARDARPHRAQYSNRRNSVADYAPDGDHQSLEITSPENKMTLLVSGLSFEVKSGEILAVLATSQQEATGLLDVLAGVRKKLSGDIVLNGQPVASSTLRKIVAYVRNDTNLCPWMTVEHTLRFHAALRHRRSNHNQVKMDDRDRINLLIEELGLEQVRDTNVSRLTRSEVRRLNVACQLLLDMAVLILDQPTKEMDIFDTFFLVEYLRNWASGGRVVIMSLHPPTYEIFAMLTKVVLISAGRTMFSGYRRDMLPYFASIDYPCPAFKNPSDYYSMQESSGRIEALAGVFAGAQSPPDPPPPVPLPAPVNRPNAFVQAFALVEKSLVFSQMTTLSNVIVRVLIAAIMSLVTGTIFWDLPSTDAKLTQNDRVGFHYTVMCLTVWPMLLWLSAREAASMRRHVWSSVLTWLAYLVPSYAMSGLYAQSTASFDGFYLYLGYTTLYLISIQMLGRATIFIIPMEKTAAVVSGLCLLLSTLVNGATLHRQDMPSHVRWLEYVSPSRWLMPEVLRNELSELALRSSISKEMRCTNKQRPYQDIIVQSPCPPPNGTQVLSNYDYLRTDQIWEWTDEAFLVALAIFYAVFALVAIIAFAADCSRYLKTKYRTSMKGHKVTASTP</sequence>
<dbReference type="AlphaFoldDB" id="A0A0L7L3A3"/>
<dbReference type="Pfam" id="PF01061">
    <property type="entry name" value="ABC2_membrane"/>
    <property type="match status" value="1"/>
</dbReference>
<name>A0A0L7L3A3_OPEBR</name>
<dbReference type="GO" id="GO:0005524">
    <property type="term" value="F:ATP binding"/>
    <property type="evidence" value="ECO:0007669"/>
    <property type="project" value="UniProtKB-KW"/>
</dbReference>
<dbReference type="GO" id="GO:0005886">
    <property type="term" value="C:plasma membrane"/>
    <property type="evidence" value="ECO:0007669"/>
    <property type="project" value="TreeGrafter"/>
</dbReference>
<accession>A0A0L7L3A3</accession>
<keyword evidence="11" id="KW-1185">Reference proteome</keyword>
<dbReference type="GO" id="GO:0016887">
    <property type="term" value="F:ATP hydrolysis activity"/>
    <property type="evidence" value="ECO:0007669"/>
    <property type="project" value="InterPro"/>
</dbReference>
<reference evidence="10 11" key="1">
    <citation type="journal article" date="2015" name="Genome Biol. Evol.">
        <title>The genome of winter moth (Operophtera brumata) provides a genomic perspective on sexual dimorphism and phenology.</title>
        <authorList>
            <person name="Derks M.F."/>
            <person name="Smit S."/>
            <person name="Salis L."/>
            <person name="Schijlen E."/>
            <person name="Bossers A."/>
            <person name="Mateman C."/>
            <person name="Pijl A.S."/>
            <person name="de Ridder D."/>
            <person name="Groenen M.A."/>
            <person name="Visser M.E."/>
            <person name="Megens H.J."/>
        </authorList>
    </citation>
    <scope>NUCLEOTIDE SEQUENCE [LARGE SCALE GENOMIC DNA]</scope>
    <source>
        <strain evidence="10">WM2013NL</strain>
        <tissue evidence="10">Head and thorax</tissue>
    </source>
</reference>
<dbReference type="STRING" id="104452.A0A0L7L3A3"/>
<dbReference type="InterPro" id="IPR050352">
    <property type="entry name" value="ABCG_transporters"/>
</dbReference>
<evidence type="ECO:0000313" key="11">
    <source>
        <dbReference type="Proteomes" id="UP000037510"/>
    </source>
</evidence>
<dbReference type="Proteomes" id="UP000037510">
    <property type="component" value="Unassembled WGS sequence"/>
</dbReference>
<dbReference type="Gene3D" id="3.40.50.300">
    <property type="entry name" value="P-loop containing nucleotide triphosphate hydrolases"/>
    <property type="match status" value="1"/>
</dbReference>
<feature type="region of interest" description="Disordered" evidence="7">
    <location>
        <begin position="1"/>
        <end position="20"/>
    </location>
</feature>
<evidence type="ECO:0000256" key="5">
    <source>
        <dbReference type="ARBA" id="ARBA00022989"/>
    </source>
</evidence>
<evidence type="ECO:0000256" key="7">
    <source>
        <dbReference type="SAM" id="MobiDB-lite"/>
    </source>
</evidence>
<organism evidence="10 11">
    <name type="scientific">Operophtera brumata</name>
    <name type="common">Winter moth</name>
    <name type="synonym">Phalaena brumata</name>
    <dbReference type="NCBI Taxonomy" id="104452"/>
    <lineage>
        <taxon>Eukaryota</taxon>
        <taxon>Metazoa</taxon>
        <taxon>Ecdysozoa</taxon>
        <taxon>Arthropoda</taxon>
        <taxon>Hexapoda</taxon>
        <taxon>Insecta</taxon>
        <taxon>Pterygota</taxon>
        <taxon>Neoptera</taxon>
        <taxon>Endopterygota</taxon>
        <taxon>Lepidoptera</taxon>
        <taxon>Glossata</taxon>
        <taxon>Ditrysia</taxon>
        <taxon>Geometroidea</taxon>
        <taxon>Geometridae</taxon>
        <taxon>Larentiinae</taxon>
        <taxon>Operophtera</taxon>
    </lineage>
</organism>
<evidence type="ECO:0000256" key="4">
    <source>
        <dbReference type="ARBA" id="ARBA00022692"/>
    </source>
</evidence>
<dbReference type="EMBL" id="JTDY01003316">
    <property type="protein sequence ID" value="KOB69754.1"/>
    <property type="molecule type" value="Genomic_DNA"/>
</dbReference>
<dbReference type="PANTHER" id="PTHR48041">
    <property type="entry name" value="ABC TRANSPORTER G FAMILY MEMBER 28"/>
    <property type="match status" value="1"/>
</dbReference>
<keyword evidence="3" id="KW-0813">Transport</keyword>
<evidence type="ECO:0000259" key="9">
    <source>
        <dbReference type="PROSITE" id="PS50893"/>
    </source>
</evidence>
<keyword evidence="10" id="KW-0067">ATP-binding</keyword>
<feature type="transmembrane region" description="Helical" evidence="8">
    <location>
        <begin position="537"/>
        <end position="556"/>
    </location>
</feature>
<feature type="transmembrane region" description="Helical" evidence="8">
    <location>
        <begin position="632"/>
        <end position="650"/>
    </location>
</feature>
<feature type="transmembrane region" description="Helical" evidence="8">
    <location>
        <begin position="571"/>
        <end position="589"/>
    </location>
</feature>
<dbReference type="FunFam" id="3.40.50.300:FF:001695">
    <property type="entry name" value="ATP-binding cassette sub-family G member"/>
    <property type="match status" value="1"/>
</dbReference>
<dbReference type="GO" id="GO:0140359">
    <property type="term" value="F:ABC-type transporter activity"/>
    <property type="evidence" value="ECO:0007669"/>
    <property type="project" value="InterPro"/>
</dbReference>
<comment type="similarity">
    <text evidence="2">Belongs to the ABC transporter superfamily. ABCG family. Eye pigment precursor importer (TC 3.A.1.204) subfamily.</text>
</comment>
<dbReference type="InterPro" id="IPR027417">
    <property type="entry name" value="P-loop_NTPase"/>
</dbReference>